<organism evidence="2 3">
    <name type="scientific">Streptomyces composti</name>
    <dbReference type="NCBI Taxonomy" id="2720025"/>
    <lineage>
        <taxon>Bacteria</taxon>
        <taxon>Bacillati</taxon>
        <taxon>Actinomycetota</taxon>
        <taxon>Actinomycetes</taxon>
        <taxon>Kitasatosporales</taxon>
        <taxon>Streptomycetaceae</taxon>
        <taxon>Streptomyces</taxon>
    </lineage>
</organism>
<evidence type="ECO:0000259" key="1">
    <source>
        <dbReference type="Pfam" id="PF14016"/>
    </source>
</evidence>
<reference evidence="2 3" key="1">
    <citation type="submission" date="2020-03" db="EMBL/GenBank/DDBJ databases">
        <title>WGS of actinomycetes isolated from Thailand.</title>
        <authorList>
            <person name="Thawai C."/>
        </authorList>
    </citation>
    <scope>NUCLEOTIDE SEQUENCE [LARGE SCALE GENOMIC DNA]</scope>
    <source>
        <strain evidence="2 3">SBST2-5</strain>
    </source>
</reference>
<dbReference type="EMBL" id="JAATEM010000010">
    <property type="protein sequence ID" value="NJP50488.1"/>
    <property type="molecule type" value="Genomic_DNA"/>
</dbReference>
<dbReference type="PROSITE" id="PS51257">
    <property type="entry name" value="PROKAR_LIPOPROTEIN"/>
    <property type="match status" value="1"/>
</dbReference>
<evidence type="ECO:0000313" key="2">
    <source>
        <dbReference type="EMBL" id="NJP50488.1"/>
    </source>
</evidence>
<comment type="caution">
    <text evidence="2">The sequence shown here is derived from an EMBL/GenBank/DDBJ whole genome shotgun (WGS) entry which is preliminary data.</text>
</comment>
<feature type="domain" description="DUF4232" evidence="1">
    <location>
        <begin position="37"/>
        <end position="147"/>
    </location>
</feature>
<name>A0ABX1A9E1_9ACTN</name>
<evidence type="ECO:0000313" key="3">
    <source>
        <dbReference type="Proteomes" id="UP000730591"/>
    </source>
</evidence>
<keyword evidence="3" id="KW-1185">Reference proteome</keyword>
<dbReference type="InterPro" id="IPR025326">
    <property type="entry name" value="DUF4232"/>
</dbReference>
<proteinExistence type="predicted"/>
<sequence>MRAVPIAVTALSALVLLTACDDGGGGGKSGQSGGRACAIDTVSMEAGPASVAPAAGDTGEVPVSFTNQSSECTLEGFPQVRLTGAGGSSVTREVPPAEGAKAQKLTLAKGESAAFTVTYVRGASGSGSFRAKDLRVVFPSEAGDPSTRVFRWSYGPIAAGDGEELEVSVSAYQRIGD</sequence>
<dbReference type="RefSeq" id="WP_167993393.1">
    <property type="nucleotide sequence ID" value="NZ_JAATEM010000010.1"/>
</dbReference>
<gene>
    <name evidence="2" type="ORF">HCJ93_10505</name>
</gene>
<dbReference type="Proteomes" id="UP000730591">
    <property type="component" value="Unassembled WGS sequence"/>
</dbReference>
<accession>A0ABX1A9E1</accession>
<protein>
    <submittedName>
        <fullName evidence="2">DUF4232 domain-containing protein</fullName>
    </submittedName>
</protein>
<dbReference type="Pfam" id="PF14016">
    <property type="entry name" value="DUF4232"/>
    <property type="match status" value="1"/>
</dbReference>